<evidence type="ECO:0000313" key="1">
    <source>
        <dbReference type="EMBL" id="ACN17561.1"/>
    </source>
</evidence>
<dbReference type="AlphaFoldDB" id="C0QF60"/>
<keyword evidence="2" id="KW-1185">Reference proteome</keyword>
<dbReference type="RefSeq" id="WP_015906275.1">
    <property type="nucleotide sequence ID" value="NC_012108.1"/>
</dbReference>
<accession>C0QF60</accession>
<dbReference type="eggNOG" id="COG2301">
    <property type="taxonomic scope" value="Bacteria"/>
</dbReference>
<dbReference type="HOGENOM" id="CLU_347448_0_0_7"/>
<reference evidence="1 2" key="1">
    <citation type="journal article" date="2009" name="Environ. Microbiol.">
        <title>Genome sequence of Desulfobacterium autotrophicum HRM2, a marine sulfate reducer oxidizing organic carbon completely to carbon dioxide.</title>
        <authorList>
            <person name="Strittmatter A.W."/>
            <person name="Liesegang H."/>
            <person name="Rabus R."/>
            <person name="Decker I."/>
            <person name="Amann J."/>
            <person name="Andres S."/>
            <person name="Henne A."/>
            <person name="Fricke W.F."/>
            <person name="Martinez-Arias R."/>
            <person name="Bartels D."/>
            <person name="Goesmann A."/>
            <person name="Krause L."/>
            <person name="Puehler A."/>
            <person name="Klenk H.P."/>
            <person name="Richter M."/>
            <person name="Schuler M."/>
            <person name="Gloeckner F.O."/>
            <person name="Meyerdierks A."/>
            <person name="Gottschalk G."/>
            <person name="Amann R."/>
        </authorList>
    </citation>
    <scope>NUCLEOTIDE SEQUENCE [LARGE SCALE GENOMIC DNA]</scope>
    <source>
        <strain evidence="2">ATCC 43914 / DSM 3382 / HRM2</strain>
    </source>
</reference>
<organism evidence="1 2">
    <name type="scientific">Desulforapulum autotrophicum (strain ATCC 43914 / DSM 3382 / VKM B-1955 / HRM2)</name>
    <name type="common">Desulfobacterium autotrophicum</name>
    <dbReference type="NCBI Taxonomy" id="177437"/>
    <lineage>
        <taxon>Bacteria</taxon>
        <taxon>Pseudomonadati</taxon>
        <taxon>Thermodesulfobacteriota</taxon>
        <taxon>Desulfobacteria</taxon>
        <taxon>Desulfobacterales</taxon>
        <taxon>Desulfobacteraceae</taxon>
        <taxon>Desulforapulum</taxon>
    </lineage>
</organism>
<dbReference type="STRING" id="177437.HRM2_45050"/>
<gene>
    <name evidence="1" type="ordered locus">HRM2_45050</name>
</gene>
<dbReference type="EMBL" id="CP001087">
    <property type="protein sequence ID" value="ACN17561.1"/>
    <property type="molecule type" value="Genomic_DNA"/>
</dbReference>
<evidence type="ECO:0000313" key="2">
    <source>
        <dbReference type="Proteomes" id="UP000000442"/>
    </source>
</evidence>
<dbReference type="OrthoDB" id="5385891at2"/>
<name>C0QF60_DESAH</name>
<protein>
    <submittedName>
        <fullName evidence="1">Uncharacterized protein</fullName>
    </submittedName>
</protein>
<sequence length="799" mass="91091">MTAQLKTIDGVSCSDSRTDLGSLLEIMEIETGSTDAFAASLPFSTRDVTAGTENEFQAVVLGKRQDLDLAITIEESNYYKNMIRRAASGDTSRKKMLGIERYLNQKTDDVWENSWVRFPRHALNTYASHIFKTDLKSDKTRPDSKDRSDAEDFTFTRNDEEFIRVPVSYVLKLALAHAIGGDDCGHPLVRITGEKMMAHFLNDNTSPEIFSFHPVRTNGSASIGRKMAKETLIRFLFTQLLVNYAEETFCLKAHGQQIRIFFSSSPPLMQKQLNDCISDAFYRSLFMSPCLSGWTRGQEKHEYMKLCHKVLSRSQINGISKLKEAGIINTNLVALPNSSNISLANNGTHISMGSIKLGRLLKDPASGFTAFHEKHLGDLVIKITEHFLCLFPGSYSASPLRLNFEDFHPEKALGFLPHEIDYTHLRMIWRRWKRKADINILGQALTPFGPVWLDRMISRSFGLKGDFIPDARLIDYFVSLMSTDQSPALSGIQGNEEQLKKDLAQMGVFDERMPLYQLVRIRKHAGMGYSGFEHRYFSIFENLMTDMGGALDLQNLITVLAYHYILTGEITHAMIPDTPDVESERRQIFFCSAIDLPTCYVKTRTKNLFLQHIVSKITKTRISRRYPGYTRIRLIDYKKALIQLLKTDAQGLMDNFSVKGLLQDLESRILYPDAFSACGRLTQGILEKDKKKDPMGFRGEVFNKKAEHYYINGLREKQINEGFAVMEQEFRQMDIWAGFNPSPHGQAIRAILGDTERQAFLAEAKQLFFENRLSPENTKKLLFLIILYVNKETREFGNV</sequence>
<proteinExistence type="predicted"/>
<dbReference type="Proteomes" id="UP000000442">
    <property type="component" value="Chromosome"/>
</dbReference>
<dbReference type="KEGG" id="dat:HRM2_45050"/>